<organism evidence="1 2">
    <name type="scientific">Capnocytophaga felis</name>
    <dbReference type="NCBI Taxonomy" id="2267611"/>
    <lineage>
        <taxon>Bacteria</taxon>
        <taxon>Pseudomonadati</taxon>
        <taxon>Bacteroidota</taxon>
        <taxon>Flavobacteriia</taxon>
        <taxon>Flavobacteriales</taxon>
        <taxon>Flavobacteriaceae</taxon>
        <taxon>Capnocytophaga</taxon>
    </lineage>
</organism>
<name>A0A5M4BAB0_9FLAO</name>
<dbReference type="AlphaFoldDB" id="A0A5M4BAB0"/>
<accession>A0A5M4BAB0</accession>
<keyword evidence="2" id="KW-1185">Reference proteome</keyword>
<dbReference type="RefSeq" id="WP_155285118.1">
    <property type="nucleotide sequence ID" value="NZ_BLBC01000011.1"/>
</dbReference>
<reference evidence="2" key="1">
    <citation type="journal article" date="2020" name="Int. J. Syst. Evol. Microbiol.">
        <title>Capnocytophaga felis sp. nov. isolated from the feline oral cavity.</title>
        <authorList>
            <person name="Suzuki M."/>
            <person name="Umeda K."/>
            <person name="Kimura M."/>
            <person name="Imaoka K."/>
            <person name="Morikawa S."/>
            <person name="Maeda K."/>
        </authorList>
    </citation>
    <scope>NUCLEOTIDE SEQUENCE [LARGE SCALE GENOMIC DNA]</scope>
    <source>
        <strain evidence="2">KC07070</strain>
    </source>
</reference>
<dbReference type="EMBL" id="BLBC01000011">
    <property type="protein sequence ID" value="GET46489.1"/>
    <property type="molecule type" value="Genomic_DNA"/>
</dbReference>
<protein>
    <submittedName>
        <fullName evidence="1">Uncharacterized protein</fullName>
    </submittedName>
</protein>
<gene>
    <name evidence="1" type="ORF">RCZ01_17910</name>
</gene>
<dbReference type="OrthoDB" id="1147875at2"/>
<evidence type="ECO:0000313" key="1">
    <source>
        <dbReference type="EMBL" id="GET46489.1"/>
    </source>
</evidence>
<evidence type="ECO:0000313" key="2">
    <source>
        <dbReference type="Proteomes" id="UP000398217"/>
    </source>
</evidence>
<comment type="caution">
    <text evidence="1">The sequence shown here is derived from an EMBL/GenBank/DDBJ whole genome shotgun (WGS) entry which is preliminary data.</text>
</comment>
<sequence length="137" mass="16423">MYNDKLNNKNLWTEFHCVIQTNTAELLTFPERKESLTNDWAEENGKEYDLETPKFHDKEATLKCLFIAENEAKFWEGYNAFFAEWQKSGWQNLYIDDHSKTYQCFYRKTENFVKLTKRIKNVSKIIVSFEINLVVSE</sequence>
<proteinExistence type="predicted"/>
<dbReference type="Proteomes" id="UP000398217">
    <property type="component" value="Unassembled WGS sequence"/>
</dbReference>